<evidence type="ECO:0000313" key="2">
    <source>
        <dbReference type="Proteomes" id="UP000241912"/>
    </source>
</evidence>
<comment type="caution">
    <text evidence="1">The sequence shown here is derived from an EMBL/GenBank/DDBJ whole genome shotgun (WGS) entry which is preliminary data.</text>
</comment>
<proteinExistence type="predicted"/>
<accession>A0A2P7NSF1</accession>
<protein>
    <submittedName>
        <fullName evidence="1">Uncharacterized protein</fullName>
    </submittedName>
</protein>
<gene>
    <name evidence="1" type="ORF">C7H79_13775</name>
</gene>
<dbReference type="AlphaFoldDB" id="A0A2P7NSF1"/>
<dbReference type="Proteomes" id="UP000241912">
    <property type="component" value="Unassembled WGS sequence"/>
</dbReference>
<reference evidence="1 2" key="1">
    <citation type="submission" date="2018-03" db="EMBL/GenBank/DDBJ databases">
        <title>Draft genome of Nitrosomonas supralitoralis APG5.</title>
        <authorList>
            <person name="Urakawa H."/>
            <person name="Lopez J.V."/>
        </authorList>
    </citation>
    <scope>NUCLEOTIDE SEQUENCE [LARGE SCALE GENOMIC DNA]</scope>
    <source>
        <strain evidence="1 2">APG5</strain>
    </source>
</reference>
<dbReference type="OrthoDB" id="8549991at2"/>
<dbReference type="EMBL" id="PXXU01000054">
    <property type="protein sequence ID" value="PSJ16369.1"/>
    <property type="molecule type" value="Genomic_DNA"/>
</dbReference>
<keyword evidence="2" id="KW-1185">Reference proteome</keyword>
<evidence type="ECO:0000313" key="1">
    <source>
        <dbReference type="EMBL" id="PSJ16369.1"/>
    </source>
</evidence>
<name>A0A2P7NSF1_9PROT</name>
<sequence>MAKNYKGYTILINAEQDDVNGAWNGRYRIMSDESVVVYESFSGTVDSDKQAVAEAEEAACNWIDSEQGRL</sequence>
<organism evidence="1 2">
    <name type="scientific">Nitrosomonas supralitoralis</name>
    <dbReference type="NCBI Taxonomy" id="2116706"/>
    <lineage>
        <taxon>Bacteria</taxon>
        <taxon>Pseudomonadati</taxon>
        <taxon>Pseudomonadota</taxon>
        <taxon>Betaproteobacteria</taxon>
        <taxon>Nitrosomonadales</taxon>
        <taxon>Nitrosomonadaceae</taxon>
        <taxon>Nitrosomonas</taxon>
    </lineage>
</organism>
<dbReference type="RefSeq" id="WP_106707824.1">
    <property type="nucleotide sequence ID" value="NZ_PXXU01000054.1"/>
</dbReference>